<keyword evidence="2" id="KW-1185">Reference proteome</keyword>
<dbReference type="STRING" id="265719.SAMN04488509_11632"/>
<protein>
    <submittedName>
        <fullName evidence="1">Uncharacterized protein</fullName>
    </submittedName>
</protein>
<accession>A0A1G6ZWF6</accession>
<dbReference type="Proteomes" id="UP000199603">
    <property type="component" value="Unassembled WGS sequence"/>
</dbReference>
<dbReference type="AlphaFoldDB" id="A0A1G6ZWF6"/>
<evidence type="ECO:0000313" key="2">
    <source>
        <dbReference type="Proteomes" id="UP000199603"/>
    </source>
</evidence>
<evidence type="ECO:0000313" key="1">
    <source>
        <dbReference type="EMBL" id="SDE06869.1"/>
    </source>
</evidence>
<dbReference type="PROSITE" id="PS51318">
    <property type="entry name" value="TAT"/>
    <property type="match status" value="1"/>
</dbReference>
<gene>
    <name evidence="1" type="ORF">SAMN04488509_11632</name>
</gene>
<dbReference type="EMBL" id="FNAG01000016">
    <property type="protein sequence ID" value="SDE06869.1"/>
    <property type="molecule type" value="Genomic_DNA"/>
</dbReference>
<dbReference type="InterPro" id="IPR006311">
    <property type="entry name" value="TAT_signal"/>
</dbReference>
<dbReference type="RefSeq" id="WP_091245511.1">
    <property type="nucleotide sequence ID" value="NZ_FNAG01000016.1"/>
</dbReference>
<reference evidence="1 2" key="1">
    <citation type="submission" date="2016-10" db="EMBL/GenBank/DDBJ databases">
        <authorList>
            <person name="de Groot N.N."/>
        </authorList>
    </citation>
    <scope>NUCLEOTIDE SEQUENCE [LARGE SCALE GENOMIC DNA]</scope>
    <source>
        <strain evidence="1 2">DSM 16957</strain>
    </source>
</reference>
<name>A0A1G6ZWF6_9GAMM</name>
<sequence length="208" mass="21760">MDRRAFLAGSTGGIAAAALILPLRAGAGDAAAQVLRLDRPAALWRPFEAGFAAGAEQGVQRLRLLGLQRAAQSRLQSLTLDALFAEAGGTAARHRAWRFESARAHGNSGSSSLVLPAAGLGLEFRLEAQGEALPRYLRIDVAHWPEGDYLVRLDTPCVAALACGAGVHGLPEGVDGFHLHLIAEADSPDLCRRADLACLQQAAEPASA</sequence>
<proteinExistence type="predicted"/>
<organism evidence="1 2">
    <name type="scientific">Aquimonas voraii</name>
    <dbReference type="NCBI Taxonomy" id="265719"/>
    <lineage>
        <taxon>Bacteria</taxon>
        <taxon>Pseudomonadati</taxon>
        <taxon>Pseudomonadota</taxon>
        <taxon>Gammaproteobacteria</taxon>
        <taxon>Lysobacterales</taxon>
        <taxon>Lysobacteraceae</taxon>
        <taxon>Aquimonas</taxon>
    </lineage>
</organism>